<dbReference type="Pfam" id="PF02622">
    <property type="entry name" value="DUF179"/>
    <property type="match status" value="1"/>
</dbReference>
<protein>
    <recommendedName>
        <fullName evidence="2">UPF0301 protein AELLOGFF_03875</fullName>
    </recommendedName>
</protein>
<dbReference type="HAMAP" id="MF_00758">
    <property type="entry name" value="UPF0301"/>
    <property type="match status" value="1"/>
</dbReference>
<gene>
    <name evidence="3" type="ORF">AELLOGFF_03875</name>
</gene>
<dbReference type="AlphaFoldDB" id="A0A5S9QFT1"/>
<evidence type="ECO:0000256" key="1">
    <source>
        <dbReference type="ARBA" id="ARBA00009600"/>
    </source>
</evidence>
<dbReference type="NCBIfam" id="NF001269">
    <property type="entry name" value="PRK00228.2-1"/>
    <property type="match status" value="1"/>
</dbReference>
<dbReference type="Proteomes" id="UP000430146">
    <property type="component" value="Unassembled WGS sequence"/>
</dbReference>
<dbReference type="PANTHER" id="PTHR30327">
    <property type="entry name" value="UNCHARACTERIZED PROTEIN YQGE"/>
    <property type="match status" value="1"/>
</dbReference>
<evidence type="ECO:0000313" key="4">
    <source>
        <dbReference type="Proteomes" id="UP000430146"/>
    </source>
</evidence>
<evidence type="ECO:0000256" key="2">
    <source>
        <dbReference type="HAMAP-Rule" id="MF_00758"/>
    </source>
</evidence>
<organism evidence="3 4">
    <name type="scientific">Mycolicibacterium vanbaalenii</name>
    <name type="common">Mycobacterium vanbaalenii</name>
    <dbReference type="NCBI Taxonomy" id="110539"/>
    <lineage>
        <taxon>Bacteria</taxon>
        <taxon>Bacillati</taxon>
        <taxon>Actinomycetota</taxon>
        <taxon>Actinomycetes</taxon>
        <taxon>Mycobacteriales</taxon>
        <taxon>Mycobacteriaceae</taxon>
        <taxon>Mycolicibacterium</taxon>
    </lineage>
</organism>
<comment type="similarity">
    <text evidence="1 2">Belongs to the UPF0301 (AlgH) family.</text>
</comment>
<dbReference type="SUPFAM" id="SSF143456">
    <property type="entry name" value="VC0467-like"/>
    <property type="match status" value="1"/>
</dbReference>
<dbReference type="GO" id="GO:0005829">
    <property type="term" value="C:cytosol"/>
    <property type="evidence" value="ECO:0007669"/>
    <property type="project" value="TreeGrafter"/>
</dbReference>
<keyword evidence="4" id="KW-1185">Reference proteome</keyword>
<dbReference type="PANTHER" id="PTHR30327:SF1">
    <property type="entry name" value="UPF0301 PROTEIN YQGE"/>
    <property type="match status" value="1"/>
</dbReference>
<sequence>MVDLLGTGPQYKYGGGRRLFATIAQRWCHDGRVAHPEDPEDFREGVAPAAHRVRAGTLLLANTDLLEPTFRRSVIYVVEHNDGGTLGVVLNRPSETAVFNVLPQWAKLSTKPKTMFIGGPVKRDAALCLATLRVGVDPGEMPGLRHVQGRIAMVDLDAEPDTIAPMVEGVRIFAGYSGWTIGQLEGEIERDDWIVLSALPADVLVEPRVDLWSKVLRRQPMPLSLLATHPIDISRN</sequence>
<dbReference type="NCBIfam" id="NF001272">
    <property type="entry name" value="PRK00228.2-4"/>
    <property type="match status" value="1"/>
</dbReference>
<reference evidence="3 4" key="1">
    <citation type="submission" date="2019-11" db="EMBL/GenBank/DDBJ databases">
        <authorList>
            <person name="Holert J."/>
        </authorList>
    </citation>
    <scope>NUCLEOTIDE SEQUENCE [LARGE SCALE GENOMIC DNA]</scope>
    <source>
        <strain evidence="3">BC8_1</strain>
    </source>
</reference>
<dbReference type="EMBL" id="CACSIP010000014">
    <property type="protein sequence ID" value="CAA0116205.1"/>
    <property type="molecule type" value="Genomic_DNA"/>
</dbReference>
<accession>A0A5S9QFT1</accession>
<proteinExistence type="inferred from homology"/>
<evidence type="ECO:0000313" key="3">
    <source>
        <dbReference type="EMBL" id="CAA0116205.1"/>
    </source>
</evidence>
<name>A0A5S9QFT1_MYCVN</name>
<dbReference type="Gene3D" id="3.40.1740.10">
    <property type="entry name" value="VC0467-like"/>
    <property type="match status" value="1"/>
</dbReference>
<dbReference type="InterPro" id="IPR003774">
    <property type="entry name" value="AlgH-like"/>
</dbReference>